<evidence type="ECO:0000313" key="1">
    <source>
        <dbReference type="EMBL" id="EPB84346.1"/>
    </source>
</evidence>
<gene>
    <name evidence="1" type="ORF">HMPREF1544_08865</name>
</gene>
<dbReference type="Proteomes" id="UP000014254">
    <property type="component" value="Unassembled WGS sequence"/>
</dbReference>
<evidence type="ECO:0000313" key="2">
    <source>
        <dbReference type="Proteomes" id="UP000014254"/>
    </source>
</evidence>
<reference evidence="2" key="1">
    <citation type="submission" date="2013-05" db="EMBL/GenBank/DDBJ databases">
        <title>The Genome sequence of Mucor circinelloides f. circinelloides 1006PhL.</title>
        <authorList>
            <consortium name="The Broad Institute Genomics Platform"/>
            <person name="Cuomo C."/>
            <person name="Earl A."/>
            <person name="Findley K."/>
            <person name="Lee S.C."/>
            <person name="Walker B."/>
            <person name="Young S."/>
            <person name="Zeng Q."/>
            <person name="Gargeya S."/>
            <person name="Fitzgerald M."/>
            <person name="Haas B."/>
            <person name="Abouelleil A."/>
            <person name="Allen A.W."/>
            <person name="Alvarado L."/>
            <person name="Arachchi H.M."/>
            <person name="Berlin A.M."/>
            <person name="Chapman S.B."/>
            <person name="Gainer-Dewar J."/>
            <person name="Goldberg J."/>
            <person name="Griggs A."/>
            <person name="Gujja S."/>
            <person name="Hansen M."/>
            <person name="Howarth C."/>
            <person name="Imamovic A."/>
            <person name="Ireland A."/>
            <person name="Larimer J."/>
            <person name="McCowan C."/>
            <person name="Murphy C."/>
            <person name="Pearson M."/>
            <person name="Poon T.W."/>
            <person name="Priest M."/>
            <person name="Roberts A."/>
            <person name="Saif S."/>
            <person name="Shea T."/>
            <person name="Sisk P."/>
            <person name="Sykes S."/>
            <person name="Wortman J."/>
            <person name="Nusbaum C."/>
            <person name="Birren B."/>
        </authorList>
    </citation>
    <scope>NUCLEOTIDE SEQUENCE [LARGE SCALE GENOMIC DNA]</scope>
    <source>
        <strain evidence="2">1006PhL</strain>
    </source>
</reference>
<proteinExistence type="predicted"/>
<sequence>MPQVLATTVNFSHSLVIVNSMGIFQLATVTNISNLCTAVRFASLRNPLVSSIGKKKVGRAFQHLAKTHPLVEACSQEIQTSKAWEQSIALNSENVAPNVASQSLEKLLLGKNVNYQDIL</sequence>
<accession>S2J2T3</accession>
<name>S2J2T3_MUCC1</name>
<dbReference type="AlphaFoldDB" id="S2J2T3"/>
<keyword evidence="2" id="KW-1185">Reference proteome</keyword>
<dbReference type="EMBL" id="KE124041">
    <property type="protein sequence ID" value="EPB84346.1"/>
    <property type="molecule type" value="Genomic_DNA"/>
</dbReference>
<protein>
    <submittedName>
        <fullName evidence="1">Uncharacterized protein</fullName>
    </submittedName>
</protein>
<organism evidence="1 2">
    <name type="scientific">Mucor circinelloides f. circinelloides (strain 1006PhL)</name>
    <name type="common">Mucormycosis agent</name>
    <name type="synonym">Calyptromyces circinelloides</name>
    <dbReference type="NCBI Taxonomy" id="1220926"/>
    <lineage>
        <taxon>Eukaryota</taxon>
        <taxon>Fungi</taxon>
        <taxon>Fungi incertae sedis</taxon>
        <taxon>Mucoromycota</taxon>
        <taxon>Mucoromycotina</taxon>
        <taxon>Mucoromycetes</taxon>
        <taxon>Mucorales</taxon>
        <taxon>Mucorineae</taxon>
        <taxon>Mucoraceae</taxon>
        <taxon>Mucor</taxon>
    </lineage>
</organism>
<dbReference type="InParanoid" id="S2J2T3"/>
<dbReference type="VEuPathDB" id="FungiDB:HMPREF1544_08865"/>